<protein>
    <submittedName>
        <fullName evidence="2">Uncharacterized protein</fullName>
    </submittedName>
</protein>
<accession>A0ABV5GA66</accession>
<evidence type="ECO:0000313" key="2">
    <source>
        <dbReference type="EMBL" id="MFB9075499.1"/>
    </source>
</evidence>
<reference evidence="2 3" key="1">
    <citation type="submission" date="2024-09" db="EMBL/GenBank/DDBJ databases">
        <authorList>
            <person name="Sun Q."/>
            <person name="Mori K."/>
        </authorList>
    </citation>
    <scope>NUCLEOTIDE SEQUENCE [LARGE SCALE GENOMIC DNA]</scope>
    <source>
        <strain evidence="2 3">CCM 7609</strain>
    </source>
</reference>
<organism evidence="2 3">
    <name type="scientific">Citricoccus parietis</name>
    <dbReference type="NCBI Taxonomy" id="592307"/>
    <lineage>
        <taxon>Bacteria</taxon>
        <taxon>Bacillati</taxon>
        <taxon>Actinomycetota</taxon>
        <taxon>Actinomycetes</taxon>
        <taxon>Micrococcales</taxon>
        <taxon>Micrococcaceae</taxon>
        <taxon>Citricoccus</taxon>
    </lineage>
</organism>
<evidence type="ECO:0000256" key="1">
    <source>
        <dbReference type="SAM" id="MobiDB-lite"/>
    </source>
</evidence>
<dbReference type="Proteomes" id="UP001589575">
    <property type="component" value="Unassembled WGS sequence"/>
</dbReference>
<dbReference type="EMBL" id="JBHMFI010000023">
    <property type="protein sequence ID" value="MFB9075499.1"/>
    <property type="molecule type" value="Genomic_DNA"/>
</dbReference>
<keyword evidence="3" id="KW-1185">Reference proteome</keyword>
<feature type="region of interest" description="Disordered" evidence="1">
    <location>
        <begin position="1"/>
        <end position="105"/>
    </location>
</feature>
<name>A0ABV5GA66_9MICC</name>
<evidence type="ECO:0000313" key="3">
    <source>
        <dbReference type="Proteomes" id="UP001589575"/>
    </source>
</evidence>
<feature type="compositionally biased region" description="Basic and acidic residues" evidence="1">
    <location>
        <begin position="57"/>
        <end position="68"/>
    </location>
</feature>
<proteinExistence type="predicted"/>
<comment type="caution">
    <text evidence="2">The sequence shown here is derived from an EMBL/GenBank/DDBJ whole genome shotgun (WGS) entry which is preliminary data.</text>
</comment>
<gene>
    <name evidence="2" type="ORF">ACFFX0_31790</name>
</gene>
<sequence>MEDEHGEHLQPVAFDSGAHGHRDNRAPQQEAQGPPHRPPTSGAPEPQRPGQIQQAQHHGDGGDQRDRLQGGSEEVLQAGGLRRDPDRSVHAGLIHGCREPWLSSA</sequence>